<reference evidence="4 5" key="1">
    <citation type="submission" date="2015-02" db="EMBL/GenBank/DDBJ databases">
        <title>Draft genome sequences of ten Microbacterium spp. with emphasis on heavy metal contaminated environments.</title>
        <authorList>
            <person name="Corretto E."/>
        </authorList>
    </citation>
    <scope>NUCLEOTIDE SEQUENCE [LARGE SCALE GENOMIC DNA]</scope>
    <source>
        <strain evidence="4 5">DSM 12510</strain>
    </source>
</reference>
<dbReference type="PANTHER" id="PTHR43003:SF6">
    <property type="entry name" value="DNA GLYCOSYLASE"/>
    <property type="match status" value="1"/>
</dbReference>
<dbReference type="GO" id="GO:0005737">
    <property type="term" value="C:cytoplasm"/>
    <property type="evidence" value="ECO:0007669"/>
    <property type="project" value="TreeGrafter"/>
</dbReference>
<keyword evidence="1" id="KW-0227">DNA damage</keyword>
<keyword evidence="2" id="KW-0234">DNA repair</keyword>
<dbReference type="InterPro" id="IPR051912">
    <property type="entry name" value="Alkylbase_DNA_Glycosylase/TA"/>
</dbReference>
<comment type="caution">
    <text evidence="4">The sequence shown here is derived from an EMBL/GenBank/DDBJ whole genome shotgun (WGS) entry which is preliminary data.</text>
</comment>
<dbReference type="PATRIC" id="fig|92835.4.peg.2635"/>
<evidence type="ECO:0000256" key="2">
    <source>
        <dbReference type="ARBA" id="ARBA00023204"/>
    </source>
</evidence>
<dbReference type="GO" id="GO:0006285">
    <property type="term" value="P:base-excision repair, AP site formation"/>
    <property type="evidence" value="ECO:0007669"/>
    <property type="project" value="TreeGrafter"/>
</dbReference>
<evidence type="ECO:0000313" key="4">
    <source>
        <dbReference type="EMBL" id="KJL38806.1"/>
    </source>
</evidence>
<dbReference type="GO" id="GO:0006307">
    <property type="term" value="P:DNA alkylation repair"/>
    <property type="evidence" value="ECO:0007669"/>
    <property type="project" value="TreeGrafter"/>
</dbReference>
<dbReference type="Gene3D" id="1.10.340.30">
    <property type="entry name" value="Hypothetical protein, domain 2"/>
    <property type="match status" value="1"/>
</dbReference>
<feature type="region of interest" description="Disordered" evidence="3">
    <location>
        <begin position="1"/>
        <end position="44"/>
    </location>
</feature>
<dbReference type="GO" id="GO:0032131">
    <property type="term" value="F:alkylated DNA binding"/>
    <property type="evidence" value="ECO:0007669"/>
    <property type="project" value="TreeGrafter"/>
</dbReference>
<dbReference type="Proteomes" id="UP000033956">
    <property type="component" value="Unassembled WGS sequence"/>
</dbReference>
<gene>
    <name evidence="4" type="ORF">RS81_02601</name>
</gene>
<accession>A0A0M2H4M2</accession>
<dbReference type="PANTHER" id="PTHR43003">
    <property type="entry name" value="DNA-3-METHYLADENINE GLYCOSYLASE"/>
    <property type="match status" value="1"/>
</dbReference>
<organism evidence="4 5">
    <name type="scientific">Microbacterium terrae</name>
    <dbReference type="NCBI Taxonomy" id="69369"/>
    <lineage>
        <taxon>Bacteria</taxon>
        <taxon>Bacillati</taxon>
        <taxon>Actinomycetota</taxon>
        <taxon>Actinomycetes</taxon>
        <taxon>Micrococcales</taxon>
        <taxon>Microbacteriaceae</taxon>
        <taxon>Microbacterium</taxon>
    </lineage>
</organism>
<dbReference type="GO" id="GO:0043916">
    <property type="term" value="F:DNA-7-methylguanine glycosylase activity"/>
    <property type="evidence" value="ECO:0007669"/>
    <property type="project" value="TreeGrafter"/>
</dbReference>
<feature type="compositionally biased region" description="Basic and acidic residues" evidence="3">
    <location>
        <begin position="27"/>
        <end position="44"/>
    </location>
</feature>
<evidence type="ECO:0008006" key="6">
    <source>
        <dbReference type="Google" id="ProtNLM"/>
    </source>
</evidence>
<dbReference type="STRING" id="92835.RS81_02601"/>
<evidence type="ECO:0000256" key="3">
    <source>
        <dbReference type="SAM" id="MobiDB-lite"/>
    </source>
</evidence>
<feature type="compositionally biased region" description="Basic and acidic residues" evidence="3">
    <location>
        <begin position="10"/>
        <end position="19"/>
    </location>
</feature>
<proteinExistence type="predicted"/>
<evidence type="ECO:0000313" key="5">
    <source>
        <dbReference type="Proteomes" id="UP000033956"/>
    </source>
</evidence>
<sequence>MTTSTSRIPRRTDAARFDPSRAGSAVRDPRPAAERPLETEYRPRHPLDLRRTVLMQRRGAADPTMTVSGTVIWRASRTPLGVATLALRETHPGVVRAAAWGPGREWALDQVPELCGSADTDADFDASLHPLIADAHRRNPGLRLSRTGLVFDALAGAVFEQKVTGMQAFAAWRRIVTWCGERAPGPTPTPMFTPPTIDGWQHIPSWAWHRAGLEPPQSKAVVRAARRGDAIVRAVLSAPDGEGVDRVLVSQPGIGPWTSAETRIRALGDADAVSVGDFHLAHEVGYALTGERTDDDGMLRLLAPWAGQRQRIIRLIGASGVREPRRAPRLHPEDHRSR</sequence>
<name>A0A0M2H4M2_9MICO</name>
<dbReference type="EMBL" id="JYIZ01000054">
    <property type="protein sequence ID" value="KJL38806.1"/>
    <property type="molecule type" value="Genomic_DNA"/>
</dbReference>
<evidence type="ECO:0000256" key="1">
    <source>
        <dbReference type="ARBA" id="ARBA00022763"/>
    </source>
</evidence>
<protein>
    <recommendedName>
        <fullName evidence="6">3-methyl-adenine DNA glycosylase II</fullName>
    </recommendedName>
</protein>
<dbReference type="RefSeq" id="WP_245243862.1">
    <property type="nucleotide sequence ID" value="NZ_BAAAUP010000002.1"/>
</dbReference>
<dbReference type="GO" id="GO:0008725">
    <property type="term" value="F:DNA-3-methyladenine glycosylase activity"/>
    <property type="evidence" value="ECO:0007669"/>
    <property type="project" value="TreeGrafter"/>
</dbReference>
<dbReference type="InterPro" id="IPR011257">
    <property type="entry name" value="DNA_glycosylase"/>
</dbReference>
<dbReference type="AlphaFoldDB" id="A0A0M2H4M2"/>
<keyword evidence="5" id="KW-1185">Reference proteome</keyword>
<dbReference type="GO" id="GO:0032993">
    <property type="term" value="C:protein-DNA complex"/>
    <property type="evidence" value="ECO:0007669"/>
    <property type="project" value="TreeGrafter"/>
</dbReference>
<dbReference type="SUPFAM" id="SSF48150">
    <property type="entry name" value="DNA-glycosylase"/>
    <property type="match status" value="1"/>
</dbReference>